<comment type="caution">
    <text evidence="2">The sequence shown here is derived from an EMBL/GenBank/DDBJ whole genome shotgun (WGS) entry which is preliminary data.</text>
</comment>
<dbReference type="InterPro" id="IPR000719">
    <property type="entry name" value="Prot_kinase_dom"/>
</dbReference>
<keyword evidence="3" id="KW-1185">Reference proteome</keyword>
<keyword evidence="2" id="KW-0238">DNA-binding</keyword>
<dbReference type="InterPro" id="IPR011009">
    <property type="entry name" value="Kinase-like_dom_sf"/>
</dbReference>
<sequence>MLLLHESGLKDVGASTLWDYQEPETKSWSNTGSIFDDSRELLVHLKRHGCEAGKAMTSLCSKTAPSVMDKIQLHLDSKTSSADTVLRRTCIHCLLHLNKYHGSLPTSFHLYNIVKEGSHPVAGGGYSDIWKGRLGEAQSVCLKVLRVFTGSFDERKLMKQLGNEVLIWRQLRHPNIHQFLGVTNELFQPSYCIVSPWMTNGDVTSYCRERNSGLNMKLRMMQEMCEGIRYLHEHDPPIVHSDIKGINILVSDDEHCRISDFGLCTIEEDSPQGRVSASASQAAMRGSVPWLAPELMNPNCVEAPNRTTRDIYALGCTMYELLAGNPPFSDKKMEFQIIMEVLGGIRPARPVECPDGLWTVIEKCWQEQSGSRLTASEVAIHLVDMTTPASAKGTLVTTFVDAEALPAASETHRFGLIEDERNERETPSCSDFPLRL</sequence>
<keyword evidence="2" id="KW-0371">Homeobox</keyword>
<dbReference type="InterPro" id="IPR008271">
    <property type="entry name" value="Ser/Thr_kinase_AS"/>
</dbReference>
<proteinExistence type="predicted"/>
<reference evidence="2 3" key="1">
    <citation type="submission" date="2024-05" db="EMBL/GenBank/DDBJ databases">
        <title>A draft genome resource for the thread blight pathogen Marasmius tenuissimus strain MS-2.</title>
        <authorList>
            <person name="Yulfo-Soto G.E."/>
            <person name="Baruah I.K."/>
            <person name="Amoako-Attah I."/>
            <person name="Bukari Y."/>
            <person name="Meinhardt L.W."/>
            <person name="Bailey B.A."/>
            <person name="Cohen S.P."/>
        </authorList>
    </citation>
    <scope>NUCLEOTIDE SEQUENCE [LARGE SCALE GENOMIC DNA]</scope>
    <source>
        <strain evidence="2 3">MS-2</strain>
    </source>
</reference>
<evidence type="ECO:0000313" key="3">
    <source>
        <dbReference type="Proteomes" id="UP001437256"/>
    </source>
</evidence>
<dbReference type="Gene3D" id="1.10.510.10">
    <property type="entry name" value="Transferase(Phosphotransferase) domain 1"/>
    <property type="match status" value="1"/>
</dbReference>
<evidence type="ECO:0000259" key="1">
    <source>
        <dbReference type="PROSITE" id="PS50011"/>
    </source>
</evidence>
<dbReference type="Proteomes" id="UP001437256">
    <property type="component" value="Unassembled WGS sequence"/>
</dbReference>
<gene>
    <name evidence="2" type="primary">TOS8_9</name>
    <name evidence="2" type="ORF">AAF712_013740</name>
</gene>
<name>A0ABR2ZE66_9AGAR</name>
<dbReference type="GO" id="GO:0003677">
    <property type="term" value="F:DNA binding"/>
    <property type="evidence" value="ECO:0007669"/>
    <property type="project" value="UniProtKB-KW"/>
</dbReference>
<dbReference type="InterPro" id="IPR051681">
    <property type="entry name" value="Ser/Thr_Kinases-Pseudokinases"/>
</dbReference>
<accession>A0ABR2ZE66</accession>
<dbReference type="PROSITE" id="PS00108">
    <property type="entry name" value="PROTEIN_KINASE_ST"/>
    <property type="match status" value="1"/>
</dbReference>
<organism evidence="2 3">
    <name type="scientific">Marasmius tenuissimus</name>
    <dbReference type="NCBI Taxonomy" id="585030"/>
    <lineage>
        <taxon>Eukaryota</taxon>
        <taxon>Fungi</taxon>
        <taxon>Dikarya</taxon>
        <taxon>Basidiomycota</taxon>
        <taxon>Agaricomycotina</taxon>
        <taxon>Agaricomycetes</taxon>
        <taxon>Agaricomycetidae</taxon>
        <taxon>Agaricales</taxon>
        <taxon>Marasmiineae</taxon>
        <taxon>Marasmiaceae</taxon>
        <taxon>Marasmius</taxon>
    </lineage>
</organism>
<dbReference type="Pfam" id="PF07714">
    <property type="entry name" value="PK_Tyr_Ser-Thr"/>
    <property type="match status" value="1"/>
</dbReference>
<evidence type="ECO:0000313" key="2">
    <source>
        <dbReference type="EMBL" id="KAL0059509.1"/>
    </source>
</evidence>
<feature type="domain" description="Protein kinase" evidence="1">
    <location>
        <begin position="115"/>
        <end position="384"/>
    </location>
</feature>
<dbReference type="SMART" id="SM00220">
    <property type="entry name" value="S_TKc"/>
    <property type="match status" value="1"/>
</dbReference>
<dbReference type="InterPro" id="IPR001245">
    <property type="entry name" value="Ser-Thr/Tyr_kinase_cat_dom"/>
</dbReference>
<dbReference type="PROSITE" id="PS50011">
    <property type="entry name" value="PROTEIN_KINASE_DOM"/>
    <property type="match status" value="1"/>
</dbReference>
<dbReference type="PANTHER" id="PTHR44329">
    <property type="entry name" value="SERINE/THREONINE-PROTEIN KINASE TNNI3K-RELATED"/>
    <property type="match status" value="1"/>
</dbReference>
<dbReference type="EMBL" id="JBBXMP010000222">
    <property type="protein sequence ID" value="KAL0059509.1"/>
    <property type="molecule type" value="Genomic_DNA"/>
</dbReference>
<protein>
    <submittedName>
        <fullName evidence="2">Homeobox protein tos8</fullName>
    </submittedName>
</protein>
<dbReference type="SUPFAM" id="SSF56112">
    <property type="entry name" value="Protein kinase-like (PK-like)"/>
    <property type="match status" value="1"/>
</dbReference>